<comment type="caution">
    <text evidence="2">The sequence shown here is derived from an EMBL/GenBank/DDBJ whole genome shotgun (WGS) entry which is preliminary data.</text>
</comment>
<keyword evidence="1" id="KW-0472">Membrane</keyword>
<dbReference type="RefSeq" id="WP_236099608.1">
    <property type="nucleotide sequence ID" value="NZ_JAKGUD010000008.1"/>
</dbReference>
<keyword evidence="1" id="KW-0812">Transmembrane</keyword>
<sequence length="228" mass="24679">MPLLIILALMFFMPWLGFMLLLMVGLFLVVMIPLGFAASSFFWALAGPSQLFKMLFDKKVRKNHALEHATARVLSYRGYPGLAGEADGRGFSIRGLPDPSLVFDAAKEARDRLVSGESELAIHPRCGTTVVVVNTLSSLIFIALLIATGSMSLLSVILALVVAQFLGPMVSPWVQRHVTTDPDVRSLRVAGVELRSSNRVLFGAAVRMADSVYVSTVDDSGVIDAEVV</sequence>
<gene>
    <name evidence="2" type="ORF">L2W38_08675</name>
</gene>
<dbReference type="Pfam" id="PF19928">
    <property type="entry name" value="DUF6391"/>
    <property type="match status" value="1"/>
</dbReference>
<feature type="transmembrane region" description="Helical" evidence="1">
    <location>
        <begin position="139"/>
        <end position="166"/>
    </location>
</feature>
<feature type="transmembrane region" description="Helical" evidence="1">
    <location>
        <begin position="12"/>
        <end position="45"/>
    </location>
</feature>
<name>A0ABS9ERV9_9BACT</name>
<organism evidence="2 3">
    <name type="scientific">Dethiosulfovibrio marinus</name>
    <dbReference type="NCBI Taxonomy" id="133532"/>
    <lineage>
        <taxon>Bacteria</taxon>
        <taxon>Thermotogati</taxon>
        <taxon>Synergistota</taxon>
        <taxon>Synergistia</taxon>
        <taxon>Synergistales</taxon>
        <taxon>Dethiosulfovibrionaceae</taxon>
        <taxon>Dethiosulfovibrio</taxon>
    </lineage>
</organism>
<keyword evidence="1" id="KW-1133">Transmembrane helix</keyword>
<evidence type="ECO:0000313" key="3">
    <source>
        <dbReference type="Proteomes" id="UP001200430"/>
    </source>
</evidence>
<dbReference type="Proteomes" id="UP001200430">
    <property type="component" value="Unassembled WGS sequence"/>
</dbReference>
<protein>
    <submittedName>
        <fullName evidence="2">DUF6391 domain-containing protein</fullName>
    </submittedName>
</protein>
<accession>A0ABS9ERV9</accession>
<keyword evidence="3" id="KW-1185">Reference proteome</keyword>
<evidence type="ECO:0000256" key="1">
    <source>
        <dbReference type="SAM" id="Phobius"/>
    </source>
</evidence>
<evidence type="ECO:0000313" key="2">
    <source>
        <dbReference type="EMBL" id="MCF4142892.1"/>
    </source>
</evidence>
<proteinExistence type="predicted"/>
<dbReference type="EMBL" id="JAKGUD010000008">
    <property type="protein sequence ID" value="MCF4142892.1"/>
    <property type="molecule type" value="Genomic_DNA"/>
</dbReference>
<reference evidence="2 3" key="1">
    <citation type="submission" date="2022-01" db="EMBL/GenBank/DDBJ databases">
        <title>Dethiosulfovibrio faecalis sp. nov., a novel proteolytic, non-sulfur-reducing bacterium isolated from a marine aquaculture solid waste bioreactor.</title>
        <authorList>
            <person name="Grabowski S."/>
            <person name="Apolinario E."/>
            <person name="Schneider N."/>
            <person name="Marshall C.W."/>
            <person name="Sowers K.R."/>
        </authorList>
    </citation>
    <scope>NUCLEOTIDE SEQUENCE [LARGE SCALE GENOMIC DNA]</scope>
    <source>
        <strain evidence="2 3">DSM 12537</strain>
    </source>
</reference>